<name>A0ABW4FRK4_9PSEU</name>
<evidence type="ECO:0000313" key="1">
    <source>
        <dbReference type="EMBL" id="MFD1533104.1"/>
    </source>
</evidence>
<evidence type="ECO:0000313" key="2">
    <source>
        <dbReference type="Proteomes" id="UP001597145"/>
    </source>
</evidence>
<keyword evidence="2" id="KW-1185">Reference proteome</keyword>
<proteinExistence type="predicted"/>
<comment type="caution">
    <text evidence="1">The sequence shown here is derived from an EMBL/GenBank/DDBJ whole genome shotgun (WGS) entry which is preliminary data.</text>
</comment>
<reference evidence="2" key="1">
    <citation type="journal article" date="2019" name="Int. J. Syst. Evol. Microbiol.">
        <title>The Global Catalogue of Microorganisms (GCM) 10K type strain sequencing project: providing services to taxonomists for standard genome sequencing and annotation.</title>
        <authorList>
            <consortium name="The Broad Institute Genomics Platform"/>
            <consortium name="The Broad Institute Genome Sequencing Center for Infectious Disease"/>
            <person name="Wu L."/>
            <person name="Ma J."/>
        </authorList>
    </citation>
    <scope>NUCLEOTIDE SEQUENCE [LARGE SCALE GENOMIC DNA]</scope>
    <source>
        <strain evidence="2">JCM 12165</strain>
    </source>
</reference>
<protein>
    <submittedName>
        <fullName evidence="1">Uncharacterized protein</fullName>
    </submittedName>
</protein>
<dbReference type="Proteomes" id="UP001597145">
    <property type="component" value="Unassembled WGS sequence"/>
</dbReference>
<accession>A0ABW4FRK4</accession>
<organism evidence="1 2">
    <name type="scientific">Pseudonocardia aurantiaca</name>
    <dbReference type="NCBI Taxonomy" id="75290"/>
    <lineage>
        <taxon>Bacteria</taxon>
        <taxon>Bacillati</taxon>
        <taxon>Actinomycetota</taxon>
        <taxon>Actinomycetes</taxon>
        <taxon>Pseudonocardiales</taxon>
        <taxon>Pseudonocardiaceae</taxon>
        <taxon>Pseudonocardia</taxon>
    </lineage>
</organism>
<gene>
    <name evidence="1" type="ORF">ACFSCY_27130</name>
</gene>
<dbReference type="RefSeq" id="WP_343983379.1">
    <property type="nucleotide sequence ID" value="NZ_BAAAJG010000016.1"/>
</dbReference>
<sequence>MPQTRTLKRTVAFWRLVQAPDLTPLGDVDWPAFMAEVAEDARNGRSRHAIDNSEITGTTYTRDLVDHLVLTKTRDDMPRQQHRNTGTLADMSTTGDGWEVIESTFVKFLEFGNVFGLLRSQPTAPSPQAVARWINATKILNVQLAVEPVIDPDRWRHMHDGGGLTYLEFAGPSVVLDRDVSGPLDHFLHPARYATGKIAMKFTVSKARTPEDSRQRRDLYLAAEELVRTIGLENLNKAKVRVFDEDNRGIKAESIDLIQHRFTIKRTISLDRGERTSVSEQSAFDAIITAVEKFEDDLRAAVADDPMT</sequence>
<dbReference type="EMBL" id="JBHUCP010000023">
    <property type="protein sequence ID" value="MFD1533104.1"/>
    <property type="molecule type" value="Genomic_DNA"/>
</dbReference>